<keyword evidence="4 7" id="KW-1133">Transmembrane helix</keyword>
<keyword evidence="3 7" id="KW-0812">Transmembrane</keyword>
<dbReference type="InterPro" id="IPR036259">
    <property type="entry name" value="MFS_trans_sf"/>
</dbReference>
<dbReference type="Proteomes" id="UP000676967">
    <property type="component" value="Chromosome"/>
</dbReference>
<feature type="transmembrane region" description="Helical" evidence="7">
    <location>
        <begin position="69"/>
        <end position="94"/>
    </location>
</feature>
<feature type="transmembrane region" description="Helical" evidence="7">
    <location>
        <begin position="157"/>
        <end position="176"/>
    </location>
</feature>
<keyword evidence="9" id="KW-1185">Reference proteome</keyword>
<feature type="transmembrane region" description="Helical" evidence="7">
    <location>
        <begin position="461"/>
        <end position="480"/>
    </location>
</feature>
<evidence type="ECO:0000256" key="5">
    <source>
        <dbReference type="ARBA" id="ARBA00023136"/>
    </source>
</evidence>
<evidence type="ECO:0000313" key="9">
    <source>
        <dbReference type="Proteomes" id="UP000676967"/>
    </source>
</evidence>
<evidence type="ECO:0000256" key="1">
    <source>
        <dbReference type="ARBA" id="ARBA00004651"/>
    </source>
</evidence>
<dbReference type="PANTHER" id="PTHR23513">
    <property type="entry name" value="INTEGRAL MEMBRANE EFFLUX PROTEIN-RELATED"/>
    <property type="match status" value="1"/>
</dbReference>
<dbReference type="EMBL" id="AP023356">
    <property type="protein sequence ID" value="BCJ45393.1"/>
    <property type="molecule type" value="Genomic_DNA"/>
</dbReference>
<protein>
    <recommendedName>
        <fullName evidence="10">MFS transporter</fullName>
    </recommendedName>
</protein>
<feature type="transmembrane region" description="Helical" evidence="7">
    <location>
        <begin position="315"/>
        <end position="337"/>
    </location>
</feature>
<dbReference type="SUPFAM" id="SSF103473">
    <property type="entry name" value="MFS general substrate transporter"/>
    <property type="match status" value="1"/>
</dbReference>
<evidence type="ECO:0000256" key="3">
    <source>
        <dbReference type="ARBA" id="ARBA00022692"/>
    </source>
</evidence>
<dbReference type="Gene3D" id="1.20.1250.20">
    <property type="entry name" value="MFS general substrate transporter like domains"/>
    <property type="match status" value="1"/>
</dbReference>
<feature type="transmembrane region" description="Helical" evidence="7">
    <location>
        <begin position="377"/>
        <end position="394"/>
    </location>
</feature>
<sequence>MRRNAVLFVLISLFSGFGSYALGLAAGLWILDLTGSAGLAALAGIGVYTPTLAAPWLGALVDRFPRRPLLIAVDVLIGTVILTLLATSSAPWIYLVLLVRGFSYVLLDAGETALLPAALPADLLGDVNGWRSSAQEGMKLLAPLAGAALYAWRGPHAVVLLCAALPLVTAALYALVQLRPSTTRPSPPQRAGQPAPVSAGEGRGGPPAEAGARRGRGEGERSTPVEPWRAETQGDRSVPADVRWESGLGDRSGPADVRWESGQGDRPVPADARLGESGQDSGRSVEGEGRAVTFGWGSVRVGLGRLWREPVRTPVLVAAVAIAVSGLTNAAVLLHLVGDLHRPATHLGILSSVQGAGSILGGLLVGRLLAHLAPARVAALGAVLFAAACVTWSLPWWPAMLAGSALTGLGLPWTLIAGITAIQTGTPDHLLGRVAATGNMVMFGPITLAIPLGAALSQVGAHPPLILGAAVILTAALLAVRRTRLSATT</sequence>
<evidence type="ECO:0000256" key="7">
    <source>
        <dbReference type="SAM" id="Phobius"/>
    </source>
</evidence>
<feature type="region of interest" description="Disordered" evidence="6">
    <location>
        <begin position="181"/>
        <end position="287"/>
    </location>
</feature>
<proteinExistence type="predicted"/>
<dbReference type="PANTHER" id="PTHR23513:SF6">
    <property type="entry name" value="MAJOR FACILITATOR SUPERFAMILY ASSOCIATED DOMAIN-CONTAINING PROTEIN"/>
    <property type="match status" value="1"/>
</dbReference>
<feature type="transmembrane region" description="Helical" evidence="7">
    <location>
        <begin position="400"/>
        <end position="422"/>
    </location>
</feature>
<feature type="transmembrane region" description="Helical" evidence="7">
    <location>
        <begin position="37"/>
        <end position="57"/>
    </location>
</feature>
<evidence type="ECO:0000256" key="2">
    <source>
        <dbReference type="ARBA" id="ARBA00022475"/>
    </source>
</evidence>
<dbReference type="RefSeq" id="WP_229831414.1">
    <property type="nucleotide sequence ID" value="NZ_AP023356.1"/>
</dbReference>
<evidence type="ECO:0000313" key="8">
    <source>
        <dbReference type="EMBL" id="BCJ45393.1"/>
    </source>
</evidence>
<feature type="transmembrane region" description="Helical" evidence="7">
    <location>
        <begin position="434"/>
        <end position="455"/>
    </location>
</feature>
<feature type="compositionally biased region" description="Basic and acidic residues" evidence="6">
    <location>
        <begin position="211"/>
        <end position="234"/>
    </location>
</feature>
<dbReference type="Pfam" id="PF07690">
    <property type="entry name" value="MFS_1"/>
    <property type="match status" value="2"/>
</dbReference>
<gene>
    <name evidence="8" type="ORF">Aiant_60500</name>
</gene>
<keyword evidence="2" id="KW-1003">Cell membrane</keyword>
<name>A0ABN6CK78_9ACTN</name>
<evidence type="ECO:0008006" key="10">
    <source>
        <dbReference type="Google" id="ProtNLM"/>
    </source>
</evidence>
<evidence type="ECO:0000256" key="4">
    <source>
        <dbReference type="ARBA" id="ARBA00022989"/>
    </source>
</evidence>
<feature type="transmembrane region" description="Helical" evidence="7">
    <location>
        <begin position="349"/>
        <end position="370"/>
    </location>
</feature>
<evidence type="ECO:0000256" key="6">
    <source>
        <dbReference type="SAM" id="MobiDB-lite"/>
    </source>
</evidence>
<organism evidence="8 9">
    <name type="scientific">Actinoplanes ianthinogenes</name>
    <dbReference type="NCBI Taxonomy" id="122358"/>
    <lineage>
        <taxon>Bacteria</taxon>
        <taxon>Bacillati</taxon>
        <taxon>Actinomycetota</taxon>
        <taxon>Actinomycetes</taxon>
        <taxon>Micromonosporales</taxon>
        <taxon>Micromonosporaceae</taxon>
        <taxon>Actinoplanes</taxon>
    </lineage>
</organism>
<keyword evidence="5 7" id="KW-0472">Membrane</keyword>
<feature type="transmembrane region" description="Helical" evidence="7">
    <location>
        <begin position="7"/>
        <end position="31"/>
    </location>
</feature>
<accession>A0ABN6CK78</accession>
<reference evidence="8 9" key="1">
    <citation type="submission" date="2020-08" db="EMBL/GenBank/DDBJ databases">
        <title>Whole genome shotgun sequence of Actinoplanes ianthinogenes NBRC 13996.</title>
        <authorList>
            <person name="Komaki H."/>
            <person name="Tamura T."/>
        </authorList>
    </citation>
    <scope>NUCLEOTIDE SEQUENCE [LARGE SCALE GENOMIC DNA]</scope>
    <source>
        <strain evidence="8 9">NBRC 13996</strain>
    </source>
</reference>
<comment type="subcellular location">
    <subcellularLocation>
        <location evidence="1">Cell membrane</location>
        <topology evidence="1">Multi-pass membrane protein</topology>
    </subcellularLocation>
</comment>
<dbReference type="InterPro" id="IPR011701">
    <property type="entry name" value="MFS"/>
</dbReference>